<dbReference type="EMBL" id="BLZR01000001">
    <property type="protein sequence ID" value="GFP77797.1"/>
    <property type="molecule type" value="Genomic_DNA"/>
</dbReference>
<gene>
    <name evidence="3" type="ORF">bsdtw1_03969</name>
</gene>
<dbReference type="AlphaFoldDB" id="A0A6V8SKU7"/>
<keyword evidence="1" id="KW-0175">Coiled coil</keyword>
<evidence type="ECO:0000256" key="1">
    <source>
        <dbReference type="SAM" id="Coils"/>
    </source>
</evidence>
<reference evidence="3 4" key="1">
    <citation type="submission" date="2020-07" db="EMBL/GenBank/DDBJ databases">
        <title>A new beta-1,3-glucan-decomposing anaerobic bacterium isolated from anoxic soil subjected to biological soil disinfestation.</title>
        <authorList>
            <person name="Ueki A."/>
            <person name="Tonouchi A."/>
        </authorList>
    </citation>
    <scope>NUCLEOTIDE SEQUENCE [LARGE SCALE GENOMIC DNA]</scope>
    <source>
        <strain evidence="3 4">TW1</strain>
    </source>
</reference>
<keyword evidence="2" id="KW-0472">Membrane</keyword>
<evidence type="ECO:0000256" key="2">
    <source>
        <dbReference type="SAM" id="Phobius"/>
    </source>
</evidence>
<feature type="transmembrane region" description="Helical" evidence="2">
    <location>
        <begin position="12"/>
        <end position="30"/>
    </location>
</feature>
<comment type="caution">
    <text evidence="3">The sequence shown here is derived from an EMBL/GenBank/DDBJ whole genome shotgun (WGS) entry which is preliminary data.</text>
</comment>
<evidence type="ECO:0000313" key="3">
    <source>
        <dbReference type="EMBL" id="GFP77797.1"/>
    </source>
</evidence>
<organism evidence="3 4">
    <name type="scientific">Clostridium fungisolvens</name>
    <dbReference type="NCBI Taxonomy" id="1604897"/>
    <lineage>
        <taxon>Bacteria</taxon>
        <taxon>Bacillati</taxon>
        <taxon>Bacillota</taxon>
        <taxon>Clostridia</taxon>
        <taxon>Eubacteriales</taxon>
        <taxon>Clostridiaceae</taxon>
        <taxon>Clostridium</taxon>
    </lineage>
</organism>
<proteinExistence type="predicted"/>
<keyword evidence="4" id="KW-1185">Reference proteome</keyword>
<dbReference type="RefSeq" id="WP_183279150.1">
    <property type="nucleotide sequence ID" value="NZ_BLZR01000001.1"/>
</dbReference>
<feature type="coiled-coil region" evidence="1">
    <location>
        <begin position="274"/>
        <end position="301"/>
    </location>
</feature>
<protein>
    <submittedName>
        <fullName evidence="3">Uncharacterized protein</fullName>
    </submittedName>
</protein>
<keyword evidence="2" id="KW-1133">Transmembrane helix</keyword>
<keyword evidence="2" id="KW-0812">Transmembrane</keyword>
<accession>A0A6V8SKU7</accession>
<sequence>MIEILKKYNKHIIISAGAILIIAISVYFFVNNFLYPERKQLADISSTIMSINENLKKPIVSSSMDTELAVSTLTDNLSKLLKEKNKLEQIKPSAKYKNTYDNLTLGLNNNMKLYEQTLNIMKNPSSKDIQASLQNLTKYEEDCIKYYKLCKSNGVSVNLSSSFSNFFSSVSSYVNQLVKLNRDSDIKTSQKNDFLIAFDNCIKNFYPLKEDLSAAVTRAQDENRSLSGIESDVENKIVQLEKLKTSLYEISVPSDGVECFSDFEETLNSYDTYISTLSEALKSQNNQAEKLKDAFSKYDDMNSSYENFNKSYDDYKSKN</sequence>
<name>A0A6V8SKU7_9CLOT</name>
<evidence type="ECO:0000313" key="4">
    <source>
        <dbReference type="Proteomes" id="UP000580568"/>
    </source>
</evidence>
<dbReference type="Proteomes" id="UP000580568">
    <property type="component" value="Unassembled WGS sequence"/>
</dbReference>